<feature type="compositionally biased region" description="Pro residues" evidence="2">
    <location>
        <begin position="1"/>
        <end position="19"/>
    </location>
</feature>
<keyword evidence="3" id="KW-1133">Transmembrane helix</keyword>
<feature type="domain" description="Cell envelope-related transcriptional attenuator" evidence="4">
    <location>
        <begin position="138"/>
        <end position="282"/>
    </location>
</feature>
<keyword evidence="6" id="KW-1185">Reference proteome</keyword>
<feature type="transmembrane region" description="Helical" evidence="3">
    <location>
        <begin position="56"/>
        <end position="76"/>
    </location>
</feature>
<keyword evidence="3" id="KW-0812">Transmembrane</keyword>
<protein>
    <submittedName>
        <fullName evidence="5">LCP family protein</fullName>
    </submittedName>
</protein>
<dbReference type="InterPro" id="IPR004474">
    <property type="entry name" value="LytR_CpsA_psr"/>
</dbReference>
<dbReference type="Pfam" id="PF03816">
    <property type="entry name" value="LytR_cpsA_psr"/>
    <property type="match status" value="1"/>
</dbReference>
<comment type="similarity">
    <text evidence="1">Belongs to the LytR/CpsA/Psr (LCP) family.</text>
</comment>
<evidence type="ECO:0000256" key="2">
    <source>
        <dbReference type="SAM" id="MobiDB-lite"/>
    </source>
</evidence>
<dbReference type="Gene3D" id="3.40.630.190">
    <property type="entry name" value="LCP protein"/>
    <property type="match status" value="1"/>
</dbReference>
<dbReference type="Proteomes" id="UP001049518">
    <property type="component" value="Chromosome"/>
</dbReference>
<evidence type="ECO:0000313" key="6">
    <source>
        <dbReference type="Proteomes" id="UP001049518"/>
    </source>
</evidence>
<evidence type="ECO:0000259" key="4">
    <source>
        <dbReference type="Pfam" id="PF03816"/>
    </source>
</evidence>
<evidence type="ECO:0000313" key="5">
    <source>
        <dbReference type="EMBL" id="QXJ23521.1"/>
    </source>
</evidence>
<keyword evidence="3" id="KW-0472">Membrane</keyword>
<dbReference type="InterPro" id="IPR050922">
    <property type="entry name" value="LytR/CpsA/Psr_CW_biosynth"/>
</dbReference>
<dbReference type="EMBL" id="CP059572">
    <property type="protein sequence ID" value="QXJ23521.1"/>
    <property type="molecule type" value="Genomic_DNA"/>
</dbReference>
<name>A0ABX8QXJ2_9ACTN</name>
<sequence>MTPRDPSGPPAPDLSPPPHKGADEPSGLSALGTLGGPDDEGGGGHRKPRRRRWPRVLIAVGVFFALVVAGLGGLAWQRQSSYNGNIDRIKGVMPDEGAGRPGPNVAGTENWLLVGSDSRADASTTGDGGQVWKPGQQRTDTIMLLHLPADRSKAYVVSFPRDSWVEIPGYGNQKINAAFSFGGPKLLIETMENLTGVRVDHYGAIDFEGFKSMTDALGGVTVDIKQSVYDPARKVSWTAGRQKLDGEKALLFVRQRYNLPNGDFDRIKRQQAFLSALAKQAAAGGTLTNPLKLDRFLSAFTKSISVDESVSGGKLRSLALSLRHLRASDVTFMTTPFRGTGMRGKQSVVLLDPAKSKALFNAVKTAGMPEYVRQHGGGNSLGTVS</sequence>
<dbReference type="PANTHER" id="PTHR33392:SF6">
    <property type="entry name" value="POLYISOPRENYL-TEICHOIC ACID--PEPTIDOGLYCAN TEICHOIC ACID TRANSFERASE TAGU"/>
    <property type="match status" value="1"/>
</dbReference>
<feature type="region of interest" description="Disordered" evidence="2">
    <location>
        <begin position="1"/>
        <end position="49"/>
    </location>
</feature>
<accession>A0ABX8QXJ2</accession>
<reference evidence="5" key="1">
    <citation type="submission" date="2020-07" db="EMBL/GenBank/DDBJ databases">
        <authorList>
            <person name="Tarantini F.S."/>
            <person name="Hong K.W."/>
            <person name="Chan K.G."/>
        </authorList>
    </citation>
    <scope>NUCLEOTIDE SEQUENCE</scope>
    <source>
        <strain evidence="5">32-07</strain>
    </source>
</reference>
<gene>
    <name evidence="5" type="ORF">AGRA3207_004689</name>
</gene>
<dbReference type="PANTHER" id="PTHR33392">
    <property type="entry name" value="POLYISOPRENYL-TEICHOIC ACID--PEPTIDOGLYCAN TEICHOIC ACID TRANSFERASE TAGU"/>
    <property type="match status" value="1"/>
</dbReference>
<evidence type="ECO:0000256" key="1">
    <source>
        <dbReference type="ARBA" id="ARBA00006068"/>
    </source>
</evidence>
<proteinExistence type="inferred from homology"/>
<organism evidence="5 6">
    <name type="scientific">Actinomadura graeca</name>
    <dbReference type="NCBI Taxonomy" id="2750812"/>
    <lineage>
        <taxon>Bacteria</taxon>
        <taxon>Bacillati</taxon>
        <taxon>Actinomycetota</taxon>
        <taxon>Actinomycetes</taxon>
        <taxon>Streptosporangiales</taxon>
        <taxon>Thermomonosporaceae</taxon>
        <taxon>Actinomadura</taxon>
    </lineage>
</organism>
<dbReference type="NCBIfam" id="TIGR00350">
    <property type="entry name" value="lytR_cpsA_psr"/>
    <property type="match status" value="1"/>
</dbReference>
<dbReference type="RefSeq" id="WP_231329219.1">
    <property type="nucleotide sequence ID" value="NZ_CP059572.1"/>
</dbReference>
<evidence type="ECO:0000256" key="3">
    <source>
        <dbReference type="SAM" id="Phobius"/>
    </source>
</evidence>